<name>A0A1M2V624_TRAPU</name>
<dbReference type="EMBL" id="MNAD01001636">
    <property type="protein sequence ID" value="OJT03024.1"/>
    <property type="molecule type" value="Genomic_DNA"/>
</dbReference>
<comment type="caution">
    <text evidence="1">The sequence shown here is derived from an EMBL/GenBank/DDBJ whole genome shotgun (WGS) entry which is preliminary data.</text>
</comment>
<proteinExistence type="predicted"/>
<keyword evidence="2" id="KW-1185">Reference proteome</keyword>
<dbReference type="AlphaFoldDB" id="A0A1M2V624"/>
<accession>A0A1M2V624</accession>
<organism evidence="1 2">
    <name type="scientific">Trametes pubescens</name>
    <name type="common">White-rot fungus</name>
    <dbReference type="NCBI Taxonomy" id="154538"/>
    <lineage>
        <taxon>Eukaryota</taxon>
        <taxon>Fungi</taxon>
        <taxon>Dikarya</taxon>
        <taxon>Basidiomycota</taxon>
        <taxon>Agaricomycotina</taxon>
        <taxon>Agaricomycetes</taxon>
        <taxon>Polyporales</taxon>
        <taxon>Polyporaceae</taxon>
        <taxon>Trametes</taxon>
    </lineage>
</organism>
<gene>
    <name evidence="1" type="ORF">TRAPUB_6367</name>
</gene>
<reference evidence="1 2" key="1">
    <citation type="submission" date="2016-10" db="EMBL/GenBank/DDBJ databases">
        <title>Genome sequence of the basidiomycete white-rot fungus Trametes pubescens.</title>
        <authorList>
            <person name="Makela M.R."/>
            <person name="Granchi Z."/>
            <person name="Peng M."/>
            <person name="De Vries R.P."/>
            <person name="Grigoriev I."/>
            <person name="Riley R."/>
            <person name="Hilden K."/>
        </authorList>
    </citation>
    <scope>NUCLEOTIDE SEQUENCE [LARGE SCALE GENOMIC DNA]</scope>
    <source>
        <strain evidence="1 2">FBCC735</strain>
    </source>
</reference>
<dbReference type="Proteomes" id="UP000184267">
    <property type="component" value="Unassembled WGS sequence"/>
</dbReference>
<sequence>MKCFPLESEKAVGAAWAGGQEVTGGHMRGNGVMCSSLGEAEFLAQETWVTPWADCDWTA</sequence>
<evidence type="ECO:0000313" key="1">
    <source>
        <dbReference type="EMBL" id="OJT03024.1"/>
    </source>
</evidence>
<evidence type="ECO:0000313" key="2">
    <source>
        <dbReference type="Proteomes" id="UP000184267"/>
    </source>
</evidence>
<protein>
    <submittedName>
        <fullName evidence="1">Uncharacterized protein</fullName>
    </submittedName>
</protein>